<accession>Q0RML7</accession>
<evidence type="ECO:0000256" key="1">
    <source>
        <dbReference type="SAM" id="MobiDB-lite"/>
    </source>
</evidence>
<proteinExistence type="predicted"/>
<reference evidence="2 3" key="1">
    <citation type="journal article" date="2007" name="Genome Res.">
        <title>Genome characteristics of facultatively symbiotic Frankia sp. strains reflect host range and host plant biogeography.</title>
        <authorList>
            <person name="Normand P."/>
            <person name="Lapierre P."/>
            <person name="Tisa L.S."/>
            <person name="Gogarten J.P."/>
            <person name="Alloisio N."/>
            <person name="Bagnarol E."/>
            <person name="Bassi C.A."/>
            <person name="Berry A.M."/>
            <person name="Bickhart D.M."/>
            <person name="Choisne N."/>
            <person name="Couloux A."/>
            <person name="Cournoyer B."/>
            <person name="Cruveiller S."/>
            <person name="Daubin V."/>
            <person name="Demange N."/>
            <person name="Francino M.P."/>
            <person name="Goltsman E."/>
            <person name="Huang Y."/>
            <person name="Kopp O.R."/>
            <person name="Labarre L."/>
            <person name="Lapidus A."/>
            <person name="Lavire C."/>
            <person name="Marechal J."/>
            <person name="Martinez M."/>
            <person name="Mastronunzio J.E."/>
            <person name="Mullin B.C."/>
            <person name="Niemann J."/>
            <person name="Pujic P."/>
            <person name="Rawnsley T."/>
            <person name="Rouy Z."/>
            <person name="Schenowitz C."/>
            <person name="Sellstedt A."/>
            <person name="Tavares F."/>
            <person name="Tomkins J.P."/>
            <person name="Vallenet D."/>
            <person name="Valverde C."/>
            <person name="Wall L.G."/>
            <person name="Wang Y."/>
            <person name="Medigue C."/>
            <person name="Benson D.R."/>
        </authorList>
    </citation>
    <scope>NUCLEOTIDE SEQUENCE [LARGE SCALE GENOMIC DNA]</scope>
    <source>
        <strain evidence="3">DSM 45986 / CECT 9034 / ACN14a</strain>
    </source>
</reference>
<dbReference type="AlphaFoldDB" id="Q0RML7"/>
<dbReference type="Proteomes" id="UP000000657">
    <property type="component" value="Chromosome"/>
</dbReference>
<protein>
    <submittedName>
        <fullName evidence="2">Uncharacterized protein</fullName>
    </submittedName>
</protein>
<dbReference type="HOGENOM" id="CLU_2953763_0_0_11"/>
<evidence type="ECO:0000313" key="2">
    <source>
        <dbReference type="EMBL" id="CAJ61233.1"/>
    </source>
</evidence>
<dbReference type="EMBL" id="CT573213">
    <property type="protein sequence ID" value="CAJ61233.1"/>
    <property type="molecule type" value="Genomic_DNA"/>
</dbReference>
<evidence type="ECO:0000313" key="3">
    <source>
        <dbReference type="Proteomes" id="UP000000657"/>
    </source>
</evidence>
<feature type="region of interest" description="Disordered" evidence="1">
    <location>
        <begin position="38"/>
        <end position="59"/>
    </location>
</feature>
<sequence>MAHDNQLDSLVFTLVPENRDVVAVGQTAVQAGLAGLTPSSLRRASRSTPPSATLRTSRA</sequence>
<dbReference type="KEGG" id="fal:FRAAL2586"/>
<keyword evidence="3" id="KW-1185">Reference proteome</keyword>
<name>Q0RML7_FRAAA</name>
<dbReference type="STRING" id="326424.FRAAL2586"/>
<gene>
    <name evidence="2" type="ordered locus">FRAAL2586</name>
</gene>
<organism evidence="2 3">
    <name type="scientific">Frankia alni (strain DSM 45986 / CECT 9034 / ACN14a)</name>
    <dbReference type="NCBI Taxonomy" id="326424"/>
    <lineage>
        <taxon>Bacteria</taxon>
        <taxon>Bacillati</taxon>
        <taxon>Actinomycetota</taxon>
        <taxon>Actinomycetes</taxon>
        <taxon>Frankiales</taxon>
        <taxon>Frankiaceae</taxon>
        <taxon>Frankia</taxon>
    </lineage>
</organism>